<dbReference type="InterPro" id="IPR026287">
    <property type="entry name" value="SoFic-like"/>
</dbReference>
<reference evidence="6" key="1">
    <citation type="submission" date="2010-05" db="EMBL/GenBank/DDBJ databases">
        <title>Complete sequence of Methylotenera sp. 301.</title>
        <authorList>
            <person name="Lucas S."/>
            <person name="Copeland A."/>
            <person name="Lapidus A."/>
            <person name="Cheng J.-F."/>
            <person name="Bruce D."/>
            <person name="Goodwin L."/>
            <person name="Pitluck S."/>
            <person name="Clum A."/>
            <person name="Land M."/>
            <person name="Hauser L."/>
            <person name="Kyrpides N."/>
            <person name="Ivanova N."/>
            <person name="Chistoservova L."/>
            <person name="Kalyuzhnaya M."/>
            <person name="Woyke T."/>
        </authorList>
    </citation>
    <scope>NUCLEOTIDE SEQUENCE [LARGE SCALE GENOMIC DNA]</scope>
    <source>
        <strain evidence="6">301</strain>
    </source>
</reference>
<dbReference type="eggNOG" id="COG3177">
    <property type="taxonomic scope" value="Bacteria"/>
</dbReference>
<dbReference type="GO" id="GO:0005524">
    <property type="term" value="F:ATP binding"/>
    <property type="evidence" value="ECO:0007669"/>
    <property type="project" value="UniProtKB-KW"/>
</dbReference>
<evidence type="ECO:0000259" key="4">
    <source>
        <dbReference type="PROSITE" id="PS51459"/>
    </source>
</evidence>
<feature type="binding site" evidence="1">
    <location>
        <position position="231"/>
    </location>
    <ligand>
        <name>ATP</name>
        <dbReference type="ChEBI" id="CHEBI:30616"/>
    </ligand>
</feature>
<dbReference type="Pfam" id="PF21248">
    <property type="entry name" value="SoFic-like_C"/>
    <property type="match status" value="1"/>
</dbReference>
<feature type="binding site" evidence="3">
    <location>
        <begin position="231"/>
        <end position="232"/>
    </location>
    <ligand>
        <name>ATP</name>
        <dbReference type="ChEBI" id="CHEBI:30616"/>
    </ligand>
</feature>
<dbReference type="AlphaFoldDB" id="D7DJD2"/>
<feature type="binding site" evidence="3">
    <location>
        <begin position="193"/>
        <end position="200"/>
    </location>
    <ligand>
        <name>ATP</name>
        <dbReference type="ChEBI" id="CHEBI:30616"/>
    </ligand>
</feature>
<reference evidence="5 6" key="2">
    <citation type="journal article" date="2011" name="J. Bacteriol.">
        <title>Genomes of three methylotrophs from a single niche uncover genetic and metabolic divergence of Methylophilaceae.</title>
        <authorList>
            <person name="Lapidus A."/>
            <person name="Clum A."/>
            <person name="Labutti K."/>
            <person name="Kaluzhnaya M.G."/>
            <person name="Lim S."/>
            <person name="Beck D.A."/>
            <person name="Glavina Del Rio T."/>
            <person name="Nolan M."/>
            <person name="Mavromatis K."/>
            <person name="Huntemann M."/>
            <person name="Lucas S."/>
            <person name="Lidstrom M.E."/>
            <person name="Ivanova N."/>
            <person name="Chistoserdova L."/>
        </authorList>
    </citation>
    <scope>NUCLEOTIDE SEQUENCE [LARGE SCALE GENOMIC DNA]</scope>
    <source>
        <strain evidence="5 6">301</strain>
    </source>
</reference>
<keyword evidence="1" id="KW-0547">Nucleotide-binding</keyword>
<dbReference type="Proteomes" id="UP000000383">
    <property type="component" value="Chromosome"/>
</dbReference>
<keyword evidence="1" id="KW-0067">ATP-binding</keyword>
<dbReference type="SUPFAM" id="SSF140931">
    <property type="entry name" value="Fic-like"/>
    <property type="match status" value="1"/>
</dbReference>
<organism evidence="5 6">
    <name type="scientific">Methylotenera versatilis (strain 301)</name>
    <dbReference type="NCBI Taxonomy" id="666681"/>
    <lineage>
        <taxon>Bacteria</taxon>
        <taxon>Pseudomonadati</taxon>
        <taxon>Pseudomonadota</taxon>
        <taxon>Betaproteobacteria</taxon>
        <taxon>Nitrosomonadales</taxon>
        <taxon>Methylophilaceae</taxon>
        <taxon>Methylotenera</taxon>
    </lineage>
</organism>
<sequence>MDTLQIPSQQSLEVKVVWQALADAHRHLAELKGLCESLPNSAILLDTLSIQEAKDSSEIENIITTHDELFAYEQSSSSSPAAKEVQNYIAALRVGYHDVLDSGLIRLATILRVQEEVEQNNAGLRKVPGTVLKNQTTGAVVYEPPQDAVLIEKLMSELVEFIHAGNGQKDELDPLLRMAVTHHQFESIHPFYDGNGRTGRILNLLILQREGLLDLPVLYLSRYITSTKSQYYQLLQSTRETGDWVDWCEYMVKGVAMTAKSEVKLVKALRDLMQTTKHRLRSELPKIYSQELLNNLFRYPYTKIEFLEKDLGVSRITAAKHLDTLAANGFVEKKKIGRKNFYINHPLFALLTQITLEE</sequence>
<dbReference type="Gene3D" id="1.10.3290.10">
    <property type="entry name" value="Fido-like domain"/>
    <property type="match status" value="1"/>
</dbReference>
<dbReference type="STRING" id="666681.M301_1790"/>
<evidence type="ECO:0000256" key="1">
    <source>
        <dbReference type="PIRSR" id="PIRSR038925-1"/>
    </source>
</evidence>
<feature type="binding site" evidence="1">
    <location>
        <position position="60"/>
    </location>
    <ligand>
        <name>ATP</name>
        <dbReference type="ChEBI" id="CHEBI:30616"/>
    </ligand>
</feature>
<proteinExistence type="predicted"/>
<dbReference type="HOGENOM" id="CLU_047250_1_1_4"/>
<dbReference type="PROSITE" id="PS51459">
    <property type="entry name" value="FIDO"/>
    <property type="match status" value="1"/>
</dbReference>
<dbReference type="InterPro" id="IPR036388">
    <property type="entry name" value="WH-like_DNA-bd_sf"/>
</dbReference>
<dbReference type="Pfam" id="PF02661">
    <property type="entry name" value="Fic"/>
    <property type="match status" value="1"/>
</dbReference>
<dbReference type="InterPro" id="IPR025758">
    <property type="entry name" value="Fic/DOC_N"/>
</dbReference>
<feature type="active site" evidence="2">
    <location>
        <position position="189"/>
    </location>
</feature>
<evidence type="ECO:0000256" key="3">
    <source>
        <dbReference type="PIRSR" id="PIRSR640198-2"/>
    </source>
</evidence>
<dbReference type="KEGG" id="meh:M301_1790"/>
<gene>
    <name evidence="5" type="ordered locus">M301_1790</name>
</gene>
<dbReference type="OrthoDB" id="9813719at2"/>
<feature type="binding site" evidence="1">
    <location>
        <begin position="194"/>
        <end position="200"/>
    </location>
    <ligand>
        <name>ATP</name>
        <dbReference type="ChEBI" id="CHEBI:30616"/>
    </ligand>
</feature>
<name>D7DJD2_METV0</name>
<dbReference type="InterPro" id="IPR040198">
    <property type="entry name" value="Fido_containing"/>
</dbReference>
<evidence type="ECO:0000256" key="2">
    <source>
        <dbReference type="PIRSR" id="PIRSR640198-1"/>
    </source>
</evidence>
<dbReference type="PANTHER" id="PTHR13504:SF35">
    <property type="entry name" value="PROTEIN ADENYLYLTRANSFERASE SOFIC"/>
    <property type="match status" value="1"/>
</dbReference>
<feature type="domain" description="Fido" evidence="4">
    <location>
        <begin position="105"/>
        <end position="253"/>
    </location>
</feature>
<protein>
    <submittedName>
        <fullName evidence="5">Filamentation induced by cAMP protein Fic</fullName>
    </submittedName>
</protein>
<dbReference type="EMBL" id="CP002056">
    <property type="protein sequence ID" value="ADI30167.1"/>
    <property type="molecule type" value="Genomic_DNA"/>
</dbReference>
<dbReference type="Gene3D" id="1.10.10.10">
    <property type="entry name" value="Winged helix-like DNA-binding domain superfamily/Winged helix DNA-binding domain"/>
    <property type="match status" value="1"/>
</dbReference>
<keyword evidence="6" id="KW-1185">Reference proteome</keyword>
<dbReference type="InterPro" id="IPR048770">
    <property type="entry name" value="SoFic-like_C"/>
</dbReference>
<dbReference type="PANTHER" id="PTHR13504">
    <property type="entry name" value="FIDO DOMAIN-CONTAINING PROTEIN DDB_G0283145"/>
    <property type="match status" value="1"/>
</dbReference>
<feature type="binding site" evidence="1">
    <location>
        <position position="189"/>
    </location>
    <ligand>
        <name>ATP</name>
        <dbReference type="ChEBI" id="CHEBI:30616"/>
    </ligand>
</feature>
<dbReference type="InterPro" id="IPR003812">
    <property type="entry name" value="Fido"/>
</dbReference>
<evidence type="ECO:0000313" key="6">
    <source>
        <dbReference type="Proteomes" id="UP000000383"/>
    </source>
</evidence>
<accession>D7DJD2</accession>
<dbReference type="InterPro" id="IPR036597">
    <property type="entry name" value="Fido-like_dom_sf"/>
</dbReference>
<dbReference type="RefSeq" id="WP_013148479.1">
    <property type="nucleotide sequence ID" value="NC_014207.1"/>
</dbReference>
<evidence type="ECO:0000313" key="5">
    <source>
        <dbReference type="EMBL" id="ADI30167.1"/>
    </source>
</evidence>
<dbReference type="PIRSF" id="PIRSF038925">
    <property type="entry name" value="AMP-prot_trans"/>
    <property type="match status" value="1"/>
</dbReference>
<dbReference type="eggNOG" id="COG0640">
    <property type="taxonomic scope" value="Bacteria"/>
</dbReference>
<dbReference type="Pfam" id="PF13784">
    <property type="entry name" value="Fic_N"/>
    <property type="match status" value="1"/>
</dbReference>